<proteinExistence type="predicted"/>
<dbReference type="EMBL" id="CP015093">
    <property type="protein sequence ID" value="APZ54464.1"/>
    <property type="molecule type" value="Genomic_DNA"/>
</dbReference>
<evidence type="ECO:0000313" key="2">
    <source>
        <dbReference type="EMBL" id="APZ54464.1"/>
    </source>
</evidence>
<dbReference type="Proteomes" id="UP000187059">
    <property type="component" value="Chromosome"/>
</dbReference>
<dbReference type="STRING" id="1250539.Ga0080574_TMP4130"/>
<keyword evidence="1" id="KW-0472">Membrane</keyword>
<dbReference type="AlphaFoldDB" id="A0A1P8UYJ0"/>
<keyword evidence="1" id="KW-1133">Transmembrane helix</keyword>
<dbReference type="RefSeq" id="WP_076703975.1">
    <property type="nucleotide sequence ID" value="NZ_CP015093.1"/>
</dbReference>
<feature type="transmembrane region" description="Helical" evidence="1">
    <location>
        <begin position="32"/>
        <end position="53"/>
    </location>
</feature>
<dbReference type="KEGG" id="paby:Ga0080574_TMP4130"/>
<protein>
    <submittedName>
        <fullName evidence="2">Tellurite resistance protein TrgA</fullName>
    </submittedName>
</protein>
<name>A0A1P8UYJ0_9RHOB</name>
<keyword evidence="3" id="KW-1185">Reference proteome</keyword>
<accession>A0A1P8UYJ0</accession>
<keyword evidence="1" id="KW-0812">Transmembrane</keyword>
<sequence>MFTAARLVAALCMLVLAYFGSQYIKTLPEESIDFGIFTPVNCVIGFLCGWIIVGPRAGRGTASAVSHGITGVAAMILWGLLVQSVNEMVRLAMRHRYDDPMEAFAAIFEIGIEFSYMLLDTGFFTMMLAGAIVTGLLSETASRNWR</sequence>
<evidence type="ECO:0000313" key="3">
    <source>
        <dbReference type="Proteomes" id="UP000187059"/>
    </source>
</evidence>
<organism evidence="2 3">
    <name type="scientific">Salipiger abyssi</name>
    <dbReference type="NCBI Taxonomy" id="1250539"/>
    <lineage>
        <taxon>Bacteria</taxon>
        <taxon>Pseudomonadati</taxon>
        <taxon>Pseudomonadota</taxon>
        <taxon>Alphaproteobacteria</taxon>
        <taxon>Rhodobacterales</taxon>
        <taxon>Roseobacteraceae</taxon>
        <taxon>Salipiger</taxon>
    </lineage>
</organism>
<gene>
    <name evidence="2" type="ORF">Ga0080574_TMP4130</name>
</gene>
<dbReference type="NCBIfam" id="NF033773">
    <property type="entry name" value="tellur_TrgA"/>
    <property type="match status" value="1"/>
</dbReference>
<feature type="transmembrane region" description="Helical" evidence="1">
    <location>
        <begin position="65"/>
        <end position="85"/>
    </location>
</feature>
<reference evidence="2 3" key="1">
    <citation type="submission" date="2016-04" db="EMBL/GenBank/DDBJ databases">
        <title>Deep-sea bacteria in the southern Pacific.</title>
        <authorList>
            <person name="Tang K."/>
        </authorList>
    </citation>
    <scope>NUCLEOTIDE SEQUENCE [LARGE SCALE GENOMIC DNA]</scope>
    <source>
        <strain evidence="2 3">JLT2014</strain>
    </source>
</reference>
<dbReference type="OrthoDB" id="7869508at2"/>
<evidence type="ECO:0000256" key="1">
    <source>
        <dbReference type="SAM" id="Phobius"/>
    </source>
</evidence>
<feature type="transmembrane region" description="Helical" evidence="1">
    <location>
        <begin position="114"/>
        <end position="137"/>
    </location>
</feature>
<dbReference type="InterPro" id="IPR047784">
    <property type="entry name" value="TrgA"/>
</dbReference>